<dbReference type="Proteomes" id="UP000007054">
    <property type="component" value="Chromosome"/>
</dbReference>
<proteinExistence type="predicted"/>
<dbReference type="STRING" id="213810.RUM_02850"/>
<reference evidence="1" key="1">
    <citation type="submission" date="2010-03" db="EMBL/GenBank/DDBJ databases">
        <title>The genome sequence of Ruminococcus sp. 18P13.</title>
        <authorList>
            <consortium name="metaHIT consortium -- http://www.metahit.eu/"/>
            <person name="Pajon A."/>
            <person name="Turner K."/>
            <person name="Parkhill J."/>
            <person name="Bernalier A."/>
        </authorList>
    </citation>
    <scope>NUCLEOTIDE SEQUENCE [LARGE SCALE GENOMIC DNA]</scope>
    <source>
        <strain evidence="1">Type strain: 18P13</strain>
    </source>
</reference>
<evidence type="ECO:0008006" key="3">
    <source>
        <dbReference type="Google" id="ProtNLM"/>
    </source>
</evidence>
<dbReference type="SUPFAM" id="SSF69279">
    <property type="entry name" value="Phage tail proteins"/>
    <property type="match status" value="1"/>
</dbReference>
<name>D4LA83_RUMC1</name>
<reference evidence="1" key="2">
    <citation type="submission" date="2010-03" db="EMBL/GenBank/DDBJ databases">
        <authorList>
            <person name="Pajon A."/>
        </authorList>
    </citation>
    <scope>NUCLEOTIDE SEQUENCE</scope>
    <source>
        <strain evidence="1">Type strain: 18P13</strain>
    </source>
</reference>
<evidence type="ECO:0000313" key="2">
    <source>
        <dbReference type="Proteomes" id="UP000007054"/>
    </source>
</evidence>
<accession>D4LA83</accession>
<dbReference type="EMBL" id="FP929052">
    <property type="protein sequence ID" value="CBL16528.1"/>
    <property type="molecule type" value="Genomic_DNA"/>
</dbReference>
<sequence length="310" mass="34001">MTPTLTLTDVSGSTLTEAVCLSFRLEKERYTPFTTLTARFLTSRSDFGNPASVAFRLDNQLLHQGVLDGLTMTKQKGMQTVQVSSRGFTSLLMQNQMAAGMLTGVTLQSLMEKYTVPGVTYESGITQTNYVWVKEGTSQWDAIVNYGYKYNQGYPYISGANQVRLTRSDGASITIGGDTLLSTGCGLDYTRMVSHIHMADADGNADAFSLENADATARNIARHRQISLDLQYAANPADCLAQKLRYSMRACQGVRAVYPGYHGEDLERHITLGSFAAGYISRMIVTGAGGRITTEVHLYRDKFCNLPEAT</sequence>
<organism evidence="1 2">
    <name type="scientific">Ruminococcus champanellensis (strain DSM 18848 / JCM 17042 / KCTC 15320 / 18P13)</name>
    <dbReference type="NCBI Taxonomy" id="213810"/>
    <lineage>
        <taxon>Bacteria</taxon>
        <taxon>Bacillati</taxon>
        <taxon>Bacillota</taxon>
        <taxon>Clostridia</taxon>
        <taxon>Eubacteriales</taxon>
        <taxon>Oscillospiraceae</taxon>
        <taxon>Ruminococcus</taxon>
    </lineage>
</organism>
<dbReference type="BioCyc" id="RCHA213810:RUM_RS01360-MONOMER"/>
<dbReference type="AlphaFoldDB" id="D4LA83"/>
<dbReference type="GeneID" id="83155119"/>
<dbReference type="PATRIC" id="fig|213810.4.peg.190"/>
<dbReference type="RefSeq" id="WP_015557435.1">
    <property type="nucleotide sequence ID" value="NC_021039.1"/>
</dbReference>
<evidence type="ECO:0000313" key="1">
    <source>
        <dbReference type="EMBL" id="CBL16528.1"/>
    </source>
</evidence>
<protein>
    <recommendedName>
        <fullName evidence="3">Phage protein D</fullName>
    </recommendedName>
</protein>
<dbReference type="OrthoDB" id="1817732at2"/>
<gene>
    <name evidence="1" type="ordered locus">RUM_02850</name>
</gene>
<dbReference type="HOGENOM" id="CLU_920966_0_0_9"/>
<keyword evidence="2" id="KW-1185">Reference proteome</keyword>
<dbReference type="KEGG" id="rch:RUM_02850"/>